<evidence type="ECO:0000313" key="1">
    <source>
        <dbReference type="EMBL" id="MDO6964807.1"/>
    </source>
</evidence>
<reference evidence="1" key="2">
    <citation type="submission" date="2023-07" db="EMBL/GenBank/DDBJ databases">
        <authorList>
            <person name="Shen H."/>
        </authorList>
    </citation>
    <scope>NUCLEOTIDE SEQUENCE</scope>
    <source>
        <strain evidence="1">TNR-22</strain>
    </source>
</reference>
<keyword evidence="2" id="KW-1185">Reference proteome</keyword>
<dbReference type="EMBL" id="JAUOZU010000008">
    <property type="protein sequence ID" value="MDO6964807.1"/>
    <property type="molecule type" value="Genomic_DNA"/>
</dbReference>
<proteinExistence type="predicted"/>
<name>A0ABT8YNF9_9HYPH</name>
<comment type="caution">
    <text evidence="1">The sequence shown here is derived from an EMBL/GenBank/DDBJ whole genome shotgun (WGS) entry which is preliminary data.</text>
</comment>
<evidence type="ECO:0000313" key="2">
    <source>
        <dbReference type="Proteomes" id="UP001174932"/>
    </source>
</evidence>
<dbReference type="RefSeq" id="WP_304376735.1">
    <property type="nucleotide sequence ID" value="NZ_JAUOZU010000008.1"/>
</dbReference>
<protein>
    <submittedName>
        <fullName evidence="1">Uncharacterized protein</fullName>
    </submittedName>
</protein>
<accession>A0ABT8YNF9</accession>
<sequence length="82" mass="9321">MRHYFFDLVMEDERVVDEDGIDYFDEGSALYYGQMVADRLARDDAATAIKVHVLTDSGALLAVLDARPSRPIQRKTVPARLY</sequence>
<dbReference type="Proteomes" id="UP001174932">
    <property type="component" value="Unassembled WGS sequence"/>
</dbReference>
<gene>
    <name evidence="1" type="ORF">Q4481_12640</name>
</gene>
<reference evidence="1" key="1">
    <citation type="journal article" date="2015" name="Int. J. Syst. Evol. Microbiol.">
        <title>Rhizobium alvei sp. nov., isolated from a freshwater river.</title>
        <authorList>
            <person name="Sheu S.Y."/>
            <person name="Huang H.W."/>
            <person name="Young C.C."/>
            <person name="Chen W.M."/>
        </authorList>
    </citation>
    <scope>NUCLEOTIDE SEQUENCE</scope>
    <source>
        <strain evidence="1">TNR-22</strain>
    </source>
</reference>
<organism evidence="1 2">
    <name type="scientific">Rhizobium alvei</name>
    <dbReference type="NCBI Taxonomy" id="1132659"/>
    <lineage>
        <taxon>Bacteria</taxon>
        <taxon>Pseudomonadati</taxon>
        <taxon>Pseudomonadota</taxon>
        <taxon>Alphaproteobacteria</taxon>
        <taxon>Hyphomicrobiales</taxon>
        <taxon>Rhizobiaceae</taxon>
        <taxon>Rhizobium/Agrobacterium group</taxon>
        <taxon>Rhizobium</taxon>
    </lineage>
</organism>